<sequence>MMERFTAMGIKLPSAMARLVYFDLVLDWLFDPMHEIMNLRNRLAKTLLGLDFNEGVRDFAKEQGVHPEWLRTKLVQNSKGQFQQ</sequence>
<protein>
    <submittedName>
        <fullName evidence="1">Uncharacterized protein</fullName>
    </submittedName>
</protein>
<organism evidence="1 2">
    <name type="scientific">Cymbomonas tetramitiformis</name>
    <dbReference type="NCBI Taxonomy" id="36881"/>
    <lineage>
        <taxon>Eukaryota</taxon>
        <taxon>Viridiplantae</taxon>
        <taxon>Chlorophyta</taxon>
        <taxon>Pyramimonadophyceae</taxon>
        <taxon>Pyramimonadales</taxon>
        <taxon>Pyramimonadaceae</taxon>
        <taxon>Cymbomonas</taxon>
    </lineage>
</organism>
<gene>
    <name evidence="1" type="ORF">CYMTET_57002</name>
</gene>
<keyword evidence="2" id="KW-1185">Reference proteome</keyword>
<name>A0AAE0BB22_9CHLO</name>
<dbReference type="Proteomes" id="UP001190700">
    <property type="component" value="Unassembled WGS sequence"/>
</dbReference>
<evidence type="ECO:0000313" key="1">
    <source>
        <dbReference type="EMBL" id="KAK3232649.1"/>
    </source>
</evidence>
<proteinExistence type="predicted"/>
<comment type="caution">
    <text evidence="1">The sequence shown here is derived from an EMBL/GenBank/DDBJ whole genome shotgun (WGS) entry which is preliminary data.</text>
</comment>
<dbReference type="EMBL" id="LGRX02035933">
    <property type="protein sequence ID" value="KAK3232649.1"/>
    <property type="molecule type" value="Genomic_DNA"/>
</dbReference>
<evidence type="ECO:0000313" key="2">
    <source>
        <dbReference type="Proteomes" id="UP001190700"/>
    </source>
</evidence>
<dbReference type="AlphaFoldDB" id="A0AAE0BB22"/>
<reference evidence="1 2" key="1">
    <citation type="journal article" date="2015" name="Genome Biol. Evol.">
        <title>Comparative Genomics of a Bacterivorous Green Alga Reveals Evolutionary Causalities and Consequences of Phago-Mixotrophic Mode of Nutrition.</title>
        <authorList>
            <person name="Burns J.A."/>
            <person name="Paasch A."/>
            <person name="Narechania A."/>
            <person name="Kim E."/>
        </authorList>
    </citation>
    <scope>NUCLEOTIDE SEQUENCE [LARGE SCALE GENOMIC DNA]</scope>
    <source>
        <strain evidence="1 2">PLY_AMNH</strain>
    </source>
</reference>
<accession>A0AAE0BB22</accession>